<dbReference type="Proteomes" id="UP000075881">
    <property type="component" value="Unassembled WGS sequence"/>
</dbReference>
<evidence type="ECO:0000313" key="2">
    <source>
        <dbReference type="EnsemblMetazoa" id="ACHR005915-PA"/>
    </source>
</evidence>
<dbReference type="VEuPathDB" id="VectorBase:ACHR005915"/>
<dbReference type="EnsemblMetazoa" id="ACHR005915-RA">
    <property type="protein sequence ID" value="ACHR005915-PA"/>
    <property type="gene ID" value="ACHR005915"/>
</dbReference>
<evidence type="ECO:0000256" key="1">
    <source>
        <dbReference type="SAM" id="MobiDB-lite"/>
    </source>
</evidence>
<sequence length="239" mass="25250">MVAGEMSIPRVIARNSTPVAMAGLPLHLSVEFCSSPPAYAARWLHGDRIYTPGSQYGGEVLAYGFTDLPTPHCKEARLTYVHMHEKVSRTFYFVVSSPAGVAEAVFKVNYTQRHKAFATSHSGAGNSFSSSATSSSSSSSPSSSSSSSGSVSGATNINGGLSGYKIGPNTINTVPGNGLDDDEELMEPEEIHFPIFGTGSTVRFLPGHHPFAAALCCILLHWSGYILGASSSWLARSTL</sequence>
<feature type="region of interest" description="Disordered" evidence="1">
    <location>
        <begin position="120"/>
        <end position="152"/>
    </location>
</feature>
<accession>A0A182K580</accession>
<evidence type="ECO:0000313" key="3">
    <source>
        <dbReference type="Proteomes" id="UP000075881"/>
    </source>
</evidence>
<dbReference type="AlphaFoldDB" id="A0A182K580"/>
<name>A0A182K580_9DIPT</name>
<reference evidence="2" key="2">
    <citation type="submission" date="2020-05" db="UniProtKB">
        <authorList>
            <consortium name="EnsemblMetazoa"/>
        </authorList>
    </citation>
    <scope>IDENTIFICATION</scope>
    <source>
        <strain evidence="2">ACHKN1017</strain>
    </source>
</reference>
<dbReference type="STRING" id="43041.A0A182K580"/>
<keyword evidence="3" id="KW-1185">Reference proteome</keyword>
<proteinExistence type="predicted"/>
<protein>
    <submittedName>
        <fullName evidence="2">Uncharacterized protein</fullName>
    </submittedName>
</protein>
<organism evidence="2 3">
    <name type="scientific">Anopheles christyi</name>
    <dbReference type="NCBI Taxonomy" id="43041"/>
    <lineage>
        <taxon>Eukaryota</taxon>
        <taxon>Metazoa</taxon>
        <taxon>Ecdysozoa</taxon>
        <taxon>Arthropoda</taxon>
        <taxon>Hexapoda</taxon>
        <taxon>Insecta</taxon>
        <taxon>Pterygota</taxon>
        <taxon>Neoptera</taxon>
        <taxon>Endopterygota</taxon>
        <taxon>Diptera</taxon>
        <taxon>Nematocera</taxon>
        <taxon>Culicoidea</taxon>
        <taxon>Culicidae</taxon>
        <taxon>Anophelinae</taxon>
        <taxon>Anopheles</taxon>
    </lineage>
</organism>
<reference evidence="3" key="1">
    <citation type="submission" date="2013-03" db="EMBL/GenBank/DDBJ databases">
        <title>The Genome Sequence of Anopheles christyi ACHKN1017.</title>
        <authorList>
            <consortium name="The Broad Institute Genomics Platform"/>
            <person name="Neafsey D.E."/>
            <person name="Besansky N."/>
            <person name="Walker B."/>
            <person name="Young S.K."/>
            <person name="Zeng Q."/>
            <person name="Gargeya S."/>
            <person name="Fitzgerald M."/>
            <person name="Haas B."/>
            <person name="Abouelleil A."/>
            <person name="Allen A.W."/>
            <person name="Alvarado L."/>
            <person name="Arachchi H.M."/>
            <person name="Berlin A.M."/>
            <person name="Chapman S.B."/>
            <person name="Gainer-Dewar J."/>
            <person name="Goldberg J."/>
            <person name="Griggs A."/>
            <person name="Gujja S."/>
            <person name="Hansen M."/>
            <person name="Howarth C."/>
            <person name="Imamovic A."/>
            <person name="Ireland A."/>
            <person name="Larimer J."/>
            <person name="McCowan C."/>
            <person name="Murphy C."/>
            <person name="Pearson M."/>
            <person name="Poon T.W."/>
            <person name="Priest M."/>
            <person name="Roberts A."/>
            <person name="Saif S."/>
            <person name="Shea T."/>
            <person name="Sisk P."/>
            <person name="Sykes S."/>
            <person name="Wortman J."/>
            <person name="Nusbaum C."/>
            <person name="Birren B."/>
        </authorList>
    </citation>
    <scope>NUCLEOTIDE SEQUENCE [LARGE SCALE GENOMIC DNA]</scope>
    <source>
        <strain evidence="3">ACHKN1017</strain>
    </source>
</reference>